<feature type="binding site" evidence="16">
    <location>
        <begin position="246"/>
        <end position="248"/>
    </location>
    <ligand>
        <name>ATP</name>
        <dbReference type="ChEBI" id="CHEBI:30616"/>
    </ligand>
</feature>
<evidence type="ECO:0000256" key="10">
    <source>
        <dbReference type="ARBA" id="ARBA00023146"/>
    </source>
</evidence>
<dbReference type="EC" id="6.1.1.11" evidence="4"/>
<dbReference type="GO" id="GO:0005524">
    <property type="term" value="F:ATP binding"/>
    <property type="evidence" value="ECO:0007669"/>
    <property type="project" value="UniProtKB-KW"/>
</dbReference>
<evidence type="ECO:0000256" key="4">
    <source>
        <dbReference type="ARBA" id="ARBA00012840"/>
    </source>
</evidence>
<evidence type="ECO:0000256" key="12">
    <source>
        <dbReference type="ARBA" id="ARBA00033352"/>
    </source>
</evidence>
<keyword evidence="10" id="KW-0030">Aminoacyl-tRNA synthetase</keyword>
<keyword evidence="5" id="KW-0963">Cytoplasm</keyword>
<dbReference type="GO" id="GO:0005737">
    <property type="term" value="C:cytoplasm"/>
    <property type="evidence" value="ECO:0007669"/>
    <property type="project" value="UniProtKB-SubCell"/>
</dbReference>
<keyword evidence="6 18" id="KW-0436">Ligase</keyword>
<evidence type="ECO:0000256" key="7">
    <source>
        <dbReference type="ARBA" id="ARBA00022741"/>
    </source>
</evidence>
<evidence type="ECO:0000256" key="8">
    <source>
        <dbReference type="ARBA" id="ARBA00022840"/>
    </source>
</evidence>
<keyword evidence="9" id="KW-0648">Protein biosynthesis</keyword>
<evidence type="ECO:0000256" key="16">
    <source>
        <dbReference type="PIRSR" id="PIRSR001529-2"/>
    </source>
</evidence>
<dbReference type="InterPro" id="IPR002317">
    <property type="entry name" value="Ser-tRNA-ligase_type_1"/>
</dbReference>
<evidence type="ECO:0000256" key="11">
    <source>
        <dbReference type="ARBA" id="ARBA00031113"/>
    </source>
</evidence>
<dbReference type="GO" id="GO:0006434">
    <property type="term" value="P:seryl-tRNA aminoacylation"/>
    <property type="evidence" value="ECO:0007669"/>
    <property type="project" value="InterPro"/>
</dbReference>
<proteinExistence type="inferred from homology"/>
<dbReference type="SUPFAM" id="SSF55681">
    <property type="entry name" value="Class II aaRS and biotin synthetases"/>
    <property type="match status" value="1"/>
</dbReference>
<feature type="binding site" evidence="15">
    <location>
        <position position="364"/>
    </location>
    <ligand>
        <name>L-serine</name>
        <dbReference type="ChEBI" id="CHEBI:33384"/>
    </ligand>
</feature>
<dbReference type="AlphaFoldDB" id="A0AAU7QSQ4"/>
<organism evidence="18">
    <name type="scientific">Candidatus Shikimatogenerans sp. AspAUS03</name>
    <dbReference type="NCBI Taxonomy" id="3158563"/>
    <lineage>
        <taxon>Bacteria</taxon>
        <taxon>Pseudomonadati</taxon>
        <taxon>Bacteroidota</taxon>
        <taxon>Flavobacteriia</taxon>
        <taxon>Flavobacteriales</taxon>
        <taxon>Candidatus Shikimatogenerans</taxon>
    </lineage>
</organism>
<keyword evidence="7" id="KW-0547">Nucleotide-binding</keyword>
<feature type="binding site" evidence="16">
    <location>
        <begin position="332"/>
        <end position="335"/>
    </location>
    <ligand>
        <name>ATP</name>
        <dbReference type="ChEBI" id="CHEBI:30616"/>
    </ligand>
</feature>
<comment type="subcellular location">
    <subcellularLocation>
        <location evidence="1">Cytoplasm</location>
    </subcellularLocation>
</comment>
<evidence type="ECO:0000256" key="1">
    <source>
        <dbReference type="ARBA" id="ARBA00004496"/>
    </source>
</evidence>
<dbReference type="InterPro" id="IPR002314">
    <property type="entry name" value="aa-tRNA-synt_IIb"/>
</dbReference>
<sequence length="403" mass="47997">MILIKKIKKKYNQIIKLLKFKNKDYINIINNILCKHIYLISLEKERLLLNKFLKKNINNNVKKKIINILKIYKNIIKYNKKYINKKLILIPNIPDKSYKSCNYTKDIIIYNNIYKYKLLKKKIDHIKLGEKYNILNFKISSNNIGTGFYTFINKGAILHDSLINFIINENMNKGYIKYIFPYLINKNSLYGTGQIPDKEKQLYKLKSKNYYLIPTGEVPLINYWKNTVISEKQLPVKGTTYTSCFRKETGHYGIKNKGLKRLHQFDKIEIIMITTRNSNIFLNIMLNHIKNILKKIKVPFRIKKLSIKNLNFTSSLTYDFELYSLVQNKWFEISSLSNCKEFQSNRLNIRYKIKNKYFKCHTLNGSCLSIPRLLMIILENNQKTNYIKIPKIITNFTKFKIIK</sequence>
<comment type="catalytic activity">
    <reaction evidence="14">
        <text>tRNA(Ser) + L-serine + ATP = L-seryl-tRNA(Ser) + AMP + diphosphate + H(+)</text>
        <dbReference type="Rhea" id="RHEA:12292"/>
        <dbReference type="Rhea" id="RHEA-COMP:9669"/>
        <dbReference type="Rhea" id="RHEA-COMP:9703"/>
        <dbReference type="ChEBI" id="CHEBI:15378"/>
        <dbReference type="ChEBI" id="CHEBI:30616"/>
        <dbReference type="ChEBI" id="CHEBI:33019"/>
        <dbReference type="ChEBI" id="CHEBI:33384"/>
        <dbReference type="ChEBI" id="CHEBI:78442"/>
        <dbReference type="ChEBI" id="CHEBI:78533"/>
        <dbReference type="ChEBI" id="CHEBI:456215"/>
        <dbReference type="EC" id="6.1.1.11"/>
    </reaction>
</comment>
<feature type="binding site" evidence="15">
    <location>
        <position position="215"/>
    </location>
    <ligand>
        <name>L-serine</name>
        <dbReference type="ChEBI" id="CHEBI:33384"/>
    </ligand>
</feature>
<feature type="domain" description="Aminoacyl-transfer RNA synthetases class-II family profile" evidence="17">
    <location>
        <begin position="124"/>
        <end position="390"/>
    </location>
</feature>
<evidence type="ECO:0000256" key="5">
    <source>
        <dbReference type="ARBA" id="ARBA00022490"/>
    </source>
</evidence>
<gene>
    <name evidence="18" type="ORF">ABPD24_00270</name>
</gene>
<evidence type="ECO:0000256" key="6">
    <source>
        <dbReference type="ARBA" id="ARBA00022598"/>
    </source>
</evidence>
<evidence type="ECO:0000256" key="2">
    <source>
        <dbReference type="ARBA" id="ARBA00005045"/>
    </source>
</evidence>
<comment type="catalytic activity">
    <reaction evidence="13">
        <text>tRNA(Sec) + L-serine + ATP = L-seryl-tRNA(Sec) + AMP + diphosphate + H(+)</text>
        <dbReference type="Rhea" id="RHEA:42580"/>
        <dbReference type="Rhea" id="RHEA-COMP:9742"/>
        <dbReference type="Rhea" id="RHEA-COMP:10128"/>
        <dbReference type="ChEBI" id="CHEBI:15378"/>
        <dbReference type="ChEBI" id="CHEBI:30616"/>
        <dbReference type="ChEBI" id="CHEBI:33019"/>
        <dbReference type="ChEBI" id="CHEBI:33384"/>
        <dbReference type="ChEBI" id="CHEBI:78442"/>
        <dbReference type="ChEBI" id="CHEBI:78533"/>
        <dbReference type="ChEBI" id="CHEBI:456215"/>
        <dbReference type="EC" id="6.1.1.11"/>
    </reaction>
</comment>
<dbReference type="PANTHER" id="PTHR43697:SF1">
    <property type="entry name" value="SERINE--TRNA LIGASE"/>
    <property type="match status" value="1"/>
</dbReference>
<evidence type="ECO:0000313" key="18">
    <source>
        <dbReference type="EMBL" id="XBT18893.1"/>
    </source>
</evidence>
<comment type="similarity">
    <text evidence="3">Belongs to the class-II aminoacyl-tRNA synthetase family. Type-1 seryl-tRNA synthetase subfamily.</text>
</comment>
<evidence type="ECO:0000256" key="13">
    <source>
        <dbReference type="ARBA" id="ARBA00047929"/>
    </source>
</evidence>
<protein>
    <recommendedName>
        <fullName evidence="4">serine--tRNA ligase</fullName>
        <ecNumber evidence="4">6.1.1.11</ecNumber>
    </recommendedName>
    <alternativeName>
        <fullName evidence="11">Seryl-tRNA synthetase</fullName>
    </alternativeName>
    <alternativeName>
        <fullName evidence="12">Seryl-tRNA(Ser/Sec) synthetase</fullName>
    </alternativeName>
</protein>
<keyword evidence="8 16" id="KW-0067">ATP-binding</keyword>
<name>A0AAU7QSQ4_9FLAO</name>
<evidence type="ECO:0000256" key="3">
    <source>
        <dbReference type="ARBA" id="ARBA00010728"/>
    </source>
</evidence>
<dbReference type="InterPro" id="IPR045864">
    <property type="entry name" value="aa-tRNA-synth_II/BPL/LPL"/>
</dbReference>
<evidence type="ECO:0000256" key="15">
    <source>
        <dbReference type="PIRSR" id="PIRSR001529-1"/>
    </source>
</evidence>
<evidence type="ECO:0000256" key="14">
    <source>
        <dbReference type="ARBA" id="ARBA00048823"/>
    </source>
</evidence>
<dbReference type="PIRSF" id="PIRSF001529">
    <property type="entry name" value="Ser-tRNA-synth_IIa"/>
    <property type="match status" value="1"/>
</dbReference>
<feature type="binding site" evidence="15">
    <location>
        <position position="246"/>
    </location>
    <ligand>
        <name>L-serine</name>
        <dbReference type="ChEBI" id="CHEBI:33384"/>
    </ligand>
</feature>
<dbReference type="Gene3D" id="3.30.930.10">
    <property type="entry name" value="Bira Bifunctional Protein, Domain 2"/>
    <property type="match status" value="1"/>
</dbReference>
<dbReference type="Pfam" id="PF00587">
    <property type="entry name" value="tRNA-synt_2b"/>
    <property type="match status" value="1"/>
</dbReference>
<dbReference type="PROSITE" id="PS50862">
    <property type="entry name" value="AA_TRNA_LIGASE_II"/>
    <property type="match status" value="1"/>
</dbReference>
<dbReference type="PANTHER" id="PTHR43697">
    <property type="entry name" value="SERYL-TRNA SYNTHETASE"/>
    <property type="match status" value="1"/>
</dbReference>
<accession>A0AAU7QSQ4</accession>
<dbReference type="GO" id="GO:0004828">
    <property type="term" value="F:serine-tRNA ligase activity"/>
    <property type="evidence" value="ECO:0007669"/>
    <property type="project" value="UniProtKB-EC"/>
</dbReference>
<comment type="pathway">
    <text evidence="2">Aminoacyl-tRNA biosynthesis; selenocysteinyl-tRNA(Sec) biosynthesis; L-seryl-tRNA(Sec) from L-serine and tRNA(Sec): step 1/1.</text>
</comment>
<dbReference type="PRINTS" id="PR00981">
    <property type="entry name" value="TRNASYNTHSER"/>
</dbReference>
<dbReference type="EMBL" id="CP157897">
    <property type="protein sequence ID" value="XBT18893.1"/>
    <property type="molecule type" value="Genomic_DNA"/>
</dbReference>
<reference evidence="18" key="1">
    <citation type="submission" date="2024-06" db="EMBL/GenBank/DDBJ databases">
        <title>Diversity, functionality, and evolutionary history of bacterial symbionts in false click beetles (Coleoptera, Throscidae).</title>
        <authorList>
            <person name="Wierz J.C."/>
            <person name="Malm H."/>
            <person name="Kaltenpoth M."/>
            <person name="Engl T."/>
        </authorList>
    </citation>
    <scope>NUCLEOTIDE SEQUENCE</scope>
    <source>
        <strain evidence="18">AspAUS03</strain>
    </source>
</reference>
<feature type="binding site" evidence="15">
    <location>
        <position position="269"/>
    </location>
    <ligand>
        <name>L-serine</name>
        <dbReference type="ChEBI" id="CHEBI:33384"/>
    </ligand>
</feature>
<evidence type="ECO:0000256" key="9">
    <source>
        <dbReference type="ARBA" id="ARBA00022917"/>
    </source>
</evidence>
<dbReference type="InterPro" id="IPR006195">
    <property type="entry name" value="aa-tRNA-synth_II"/>
</dbReference>
<evidence type="ECO:0000259" key="17">
    <source>
        <dbReference type="PROSITE" id="PS50862"/>
    </source>
</evidence>